<keyword evidence="3" id="KW-1185">Reference proteome</keyword>
<dbReference type="SUPFAM" id="SSF144000">
    <property type="entry name" value="Oxysterol-binding protein-like"/>
    <property type="match status" value="1"/>
</dbReference>
<dbReference type="PANTHER" id="PTHR10972">
    <property type="entry name" value="OXYSTEROL-BINDING PROTEIN-RELATED"/>
    <property type="match status" value="1"/>
</dbReference>
<dbReference type="InterPro" id="IPR037239">
    <property type="entry name" value="OSBP_sf"/>
</dbReference>
<accession>A0A1J4KUV0</accession>
<dbReference type="GO" id="GO:0016020">
    <property type="term" value="C:membrane"/>
    <property type="evidence" value="ECO:0007669"/>
    <property type="project" value="TreeGrafter"/>
</dbReference>
<dbReference type="AlphaFoldDB" id="A0A1J4KUV0"/>
<name>A0A1J4KUV0_9EUKA</name>
<gene>
    <name evidence="2" type="ORF">TRFO_16261</name>
</gene>
<sequence length="388" mass="44381">MCLAYRKAAPILNKESQKLFGTIDGINLYNTSTTGVKKHELDKIDDGDYSMERNKCISCTCQDGVKPMTKEELDAERSLDWVLVKKFTMKIFSMDFTRFSFPVGYSEPRSFLERTSDLFSFLATNYLEKAVNADSKEDRLLNVSMGIVSGFQLYMQSKKPWNPVLGETYYGQWPNGVTIYGEQISHHPPISCFQIFGEGWKCSATCKFTILSGIFEIDIVQGGIFSLEFEDNDEKTKIEWEFPTIAVLGILRGDRIVRIQGPLVVKDLTNDVVCSLDIYPKNDRRKGISNSRATTVYGGIKSSQNNDYSITIKGDYCDTVEANGQEVFNIKTDFASRPKHEIDEVYLLPSDSRFRFDRALLLEKRMNEADEAKNLIEEMQRREEKLRL</sequence>
<dbReference type="GeneID" id="94833575"/>
<comment type="caution">
    <text evidence="2">The sequence shown here is derived from an EMBL/GenBank/DDBJ whole genome shotgun (WGS) entry which is preliminary data.</text>
</comment>
<dbReference type="Proteomes" id="UP000179807">
    <property type="component" value="Unassembled WGS sequence"/>
</dbReference>
<dbReference type="EMBL" id="MLAK01000510">
    <property type="protein sequence ID" value="OHT13508.1"/>
    <property type="molecule type" value="Genomic_DNA"/>
</dbReference>
<dbReference type="GO" id="GO:0005829">
    <property type="term" value="C:cytosol"/>
    <property type="evidence" value="ECO:0007669"/>
    <property type="project" value="TreeGrafter"/>
</dbReference>
<evidence type="ECO:0000313" key="3">
    <source>
        <dbReference type="Proteomes" id="UP000179807"/>
    </source>
</evidence>
<evidence type="ECO:0000313" key="2">
    <source>
        <dbReference type="EMBL" id="OHT13508.1"/>
    </source>
</evidence>
<dbReference type="VEuPathDB" id="TrichDB:TRFO_16261"/>
<dbReference type="InterPro" id="IPR018494">
    <property type="entry name" value="Oxysterol-bd_CS"/>
</dbReference>
<reference evidence="2" key="1">
    <citation type="submission" date="2016-10" db="EMBL/GenBank/DDBJ databases">
        <authorList>
            <person name="Benchimol M."/>
            <person name="Almeida L.G."/>
            <person name="Vasconcelos A.T."/>
            <person name="Perreira-Neves A."/>
            <person name="Rosa I.A."/>
            <person name="Tasca T."/>
            <person name="Bogo M.R."/>
            <person name="de Souza W."/>
        </authorList>
    </citation>
    <scope>NUCLEOTIDE SEQUENCE [LARGE SCALE GENOMIC DNA]</scope>
    <source>
        <strain evidence="2">K</strain>
    </source>
</reference>
<comment type="similarity">
    <text evidence="1">Belongs to the OSBP family.</text>
</comment>
<proteinExistence type="inferred from homology"/>
<dbReference type="Gene3D" id="2.40.160.120">
    <property type="match status" value="1"/>
</dbReference>
<dbReference type="RefSeq" id="XP_068366644.1">
    <property type="nucleotide sequence ID" value="XM_068498871.1"/>
</dbReference>
<dbReference type="PROSITE" id="PS01013">
    <property type="entry name" value="OSBP"/>
    <property type="match status" value="1"/>
</dbReference>
<evidence type="ECO:0000256" key="1">
    <source>
        <dbReference type="RuleBase" id="RU003844"/>
    </source>
</evidence>
<dbReference type="Pfam" id="PF01237">
    <property type="entry name" value="Oxysterol_BP"/>
    <property type="match status" value="1"/>
</dbReference>
<organism evidence="2 3">
    <name type="scientific">Tritrichomonas foetus</name>
    <dbReference type="NCBI Taxonomy" id="1144522"/>
    <lineage>
        <taxon>Eukaryota</taxon>
        <taxon>Metamonada</taxon>
        <taxon>Parabasalia</taxon>
        <taxon>Tritrichomonadida</taxon>
        <taxon>Tritrichomonadidae</taxon>
        <taxon>Tritrichomonas</taxon>
    </lineage>
</organism>
<dbReference type="GO" id="GO:0032934">
    <property type="term" value="F:sterol binding"/>
    <property type="evidence" value="ECO:0007669"/>
    <property type="project" value="TreeGrafter"/>
</dbReference>
<dbReference type="PANTHER" id="PTHR10972:SF148">
    <property type="entry name" value="OXYSTEROL-BINDING PROTEIN 9"/>
    <property type="match status" value="1"/>
</dbReference>
<dbReference type="OrthoDB" id="14833at2759"/>
<protein>
    <submittedName>
        <fullName evidence="2">Oxysterol binding protein</fullName>
    </submittedName>
</protein>
<dbReference type="InterPro" id="IPR000648">
    <property type="entry name" value="Oxysterol-bd"/>
</dbReference>